<keyword evidence="3" id="KW-1185">Reference proteome</keyword>
<dbReference type="PATRIC" id="fig|285473.5.peg.5193"/>
<proteinExistence type="predicted"/>
<dbReference type="EMBL" id="CP017316">
    <property type="protein sequence ID" value="AOT62034.1"/>
    <property type="molecule type" value="Genomic_DNA"/>
</dbReference>
<feature type="compositionally biased region" description="Basic residues" evidence="1">
    <location>
        <begin position="1"/>
        <end position="12"/>
    </location>
</feature>
<organism evidence="2 3">
    <name type="scientific">Streptomyces rubrolavendulae</name>
    <dbReference type="NCBI Taxonomy" id="285473"/>
    <lineage>
        <taxon>Bacteria</taxon>
        <taxon>Bacillati</taxon>
        <taxon>Actinomycetota</taxon>
        <taxon>Actinomycetes</taxon>
        <taxon>Kitasatosporales</taxon>
        <taxon>Streptomycetaceae</taxon>
        <taxon>Streptomyces</taxon>
    </lineage>
</organism>
<evidence type="ECO:0000313" key="2">
    <source>
        <dbReference type="EMBL" id="AOT62034.1"/>
    </source>
</evidence>
<reference evidence="2 3" key="1">
    <citation type="submission" date="2016-09" db="EMBL/GenBank/DDBJ databases">
        <title>Streptomyces rubrolavendulae MJM4426 Genome sequencing and assembly.</title>
        <authorList>
            <person name="Kim J.-G."/>
        </authorList>
    </citation>
    <scope>NUCLEOTIDE SEQUENCE [LARGE SCALE GENOMIC DNA]</scope>
    <source>
        <strain evidence="2 3">MJM4426</strain>
    </source>
</reference>
<evidence type="ECO:0000313" key="3">
    <source>
        <dbReference type="Proteomes" id="UP000095349"/>
    </source>
</evidence>
<accession>A0A1D8G9A4</accession>
<dbReference type="KEGG" id="srn:A4G23_04926"/>
<dbReference type="Proteomes" id="UP000095349">
    <property type="component" value="Chromosome"/>
</dbReference>
<dbReference type="AlphaFoldDB" id="A0A1D8G9A4"/>
<name>A0A1D8G9A4_9ACTN</name>
<evidence type="ECO:0000256" key="1">
    <source>
        <dbReference type="SAM" id="MobiDB-lite"/>
    </source>
</evidence>
<gene>
    <name evidence="2" type="ORF">A4G23_04926</name>
</gene>
<protein>
    <submittedName>
        <fullName evidence="2">Uncharacterized protein</fullName>
    </submittedName>
</protein>
<feature type="region of interest" description="Disordered" evidence="1">
    <location>
        <begin position="1"/>
        <end position="25"/>
    </location>
</feature>
<sequence length="195" mass="20433">MRHYAGRPRRGTVRPSAPVRPNGPLVHPQLAPLVAATAQWLLRAYPPENGAVDRALAEAQARQAVAVAAALRYPTDLDAALVALTGGGGADRLDWATGAEPDEAPWRSWVDEVLASWAACLLGEPRLAEAAVAAAAATAGHAHAGYRRLLAPGDRDLRAAALLRHPDLLAPVADLHRARLLAALALDPEDPAVPV</sequence>